<keyword evidence="2" id="KW-0285">Flavoprotein</keyword>
<dbReference type="PANTHER" id="PTHR43004">
    <property type="entry name" value="TRK SYSTEM POTASSIUM UPTAKE PROTEIN"/>
    <property type="match status" value="1"/>
</dbReference>
<sequence>MVSVDFTDVLIVGAGPIGLVTALGLAQQGIDTLLIEKRDAKKHETFGRAASIHPRTLELLEQVDITDELLQAGAIHHSYSSYRNGKPIFLKGMQSVFLGYKASFHSYALSVRQAITQTIVASKYKTDFNKSVHHEWELVDLKVDTEIQDDYNVTATISHVSLGERTIRCKYIVGADGTQSTVRQLAGIDMVGDETSYKWVRLDGKFKTDIPGIEDGGATVESDGHPHLFIFRLDGDSYRIGYTLTQQQLDKYPEGPTQEQCMFEAIEAIKPFKLEFERLDWWTIYRIKQKVAAFFQKDEYVLLAGDSCHTHSSGMAQGMNTGIHDATNLIWKLSGQLKGWYKSDVLATYDPERRKIAQKVIDIDRLMATCMSGDLPEAYKSLGMNRYEVMNQVAQANASFNSGIGVSYEETTSVVLSEARAGTWSIGLRCADELVKHPGPSVPVRLQSIIHKSKGRWNVLVFASNPLKTRDRFKALRVKMTAQGSSFIKRAHMMRVYTLIIGSVSSVWDAFEGPALGRLYFDPEGLAHAGYGIPHDGTIIVIRPDGIVAFAAGLHQLDEVEEFFDGFCA</sequence>
<gene>
    <name evidence="7" type="ORF">PT974_05738</name>
</gene>
<keyword evidence="8" id="KW-1185">Reference proteome</keyword>
<dbReference type="PRINTS" id="PR00420">
    <property type="entry name" value="RNGMNOXGNASE"/>
</dbReference>
<dbReference type="PANTHER" id="PTHR43004:SF5">
    <property type="entry name" value="FAD-BINDING DOMAIN-CONTAINING PROTEIN"/>
    <property type="match status" value="1"/>
</dbReference>
<dbReference type="Pfam" id="PF07976">
    <property type="entry name" value="Phe_hydrox_dim"/>
    <property type="match status" value="1"/>
</dbReference>
<comment type="caution">
    <text evidence="7">The sequence shown here is derived from an EMBL/GenBank/DDBJ whole genome shotgun (WGS) entry which is preliminary data.</text>
</comment>
<feature type="domain" description="Phenol hydroxylase-like C-terminal dimerisation" evidence="6">
    <location>
        <begin position="524"/>
        <end position="568"/>
    </location>
</feature>
<evidence type="ECO:0000256" key="2">
    <source>
        <dbReference type="ARBA" id="ARBA00022630"/>
    </source>
</evidence>
<comment type="similarity">
    <text evidence="1">Belongs to the PheA/TfdB FAD monooxygenase family.</text>
</comment>
<evidence type="ECO:0000313" key="8">
    <source>
        <dbReference type="Proteomes" id="UP001338125"/>
    </source>
</evidence>
<dbReference type="InterPro" id="IPR036188">
    <property type="entry name" value="FAD/NAD-bd_sf"/>
</dbReference>
<dbReference type="InterPro" id="IPR002938">
    <property type="entry name" value="FAD-bd"/>
</dbReference>
<evidence type="ECO:0000313" key="7">
    <source>
        <dbReference type="EMBL" id="KAK5992335.1"/>
    </source>
</evidence>
<dbReference type="InterPro" id="IPR036249">
    <property type="entry name" value="Thioredoxin-like_sf"/>
</dbReference>
<dbReference type="SUPFAM" id="SSF54373">
    <property type="entry name" value="FAD-linked reductases, C-terminal domain"/>
    <property type="match status" value="1"/>
</dbReference>
<dbReference type="Gene3D" id="3.30.9.10">
    <property type="entry name" value="D-Amino Acid Oxidase, subunit A, domain 2"/>
    <property type="match status" value="1"/>
</dbReference>
<dbReference type="Gene3D" id="3.50.50.60">
    <property type="entry name" value="FAD/NAD(P)-binding domain"/>
    <property type="match status" value="1"/>
</dbReference>
<dbReference type="Proteomes" id="UP001338125">
    <property type="component" value="Unassembled WGS sequence"/>
</dbReference>
<dbReference type="SUPFAM" id="SSF51905">
    <property type="entry name" value="FAD/NAD(P)-binding domain"/>
    <property type="match status" value="1"/>
</dbReference>
<evidence type="ECO:0000256" key="3">
    <source>
        <dbReference type="ARBA" id="ARBA00022827"/>
    </source>
</evidence>
<organism evidence="7 8">
    <name type="scientific">Cladobotryum mycophilum</name>
    <dbReference type="NCBI Taxonomy" id="491253"/>
    <lineage>
        <taxon>Eukaryota</taxon>
        <taxon>Fungi</taxon>
        <taxon>Dikarya</taxon>
        <taxon>Ascomycota</taxon>
        <taxon>Pezizomycotina</taxon>
        <taxon>Sordariomycetes</taxon>
        <taxon>Hypocreomycetidae</taxon>
        <taxon>Hypocreales</taxon>
        <taxon>Hypocreaceae</taxon>
        <taxon>Cladobotryum</taxon>
    </lineage>
</organism>
<keyword evidence="4" id="KW-0560">Oxidoreductase</keyword>
<proteinExistence type="inferred from homology"/>
<feature type="domain" description="FAD-binding" evidence="5">
    <location>
        <begin position="7"/>
        <end position="362"/>
    </location>
</feature>
<name>A0ABR0SJK2_9HYPO</name>
<protein>
    <submittedName>
        <fullName evidence="7">Phenol hydroxylase-like protein</fullName>
    </submittedName>
</protein>
<dbReference type="SUPFAM" id="SSF52833">
    <property type="entry name" value="Thioredoxin-like"/>
    <property type="match status" value="1"/>
</dbReference>
<dbReference type="InterPro" id="IPR038220">
    <property type="entry name" value="PHOX_C_sf"/>
</dbReference>
<dbReference type="InterPro" id="IPR050641">
    <property type="entry name" value="RIFMO-like"/>
</dbReference>
<evidence type="ECO:0000256" key="1">
    <source>
        <dbReference type="ARBA" id="ARBA00007801"/>
    </source>
</evidence>
<dbReference type="Pfam" id="PF01494">
    <property type="entry name" value="FAD_binding_3"/>
    <property type="match status" value="1"/>
</dbReference>
<evidence type="ECO:0000259" key="5">
    <source>
        <dbReference type="Pfam" id="PF01494"/>
    </source>
</evidence>
<dbReference type="Gene3D" id="3.40.30.20">
    <property type="match status" value="1"/>
</dbReference>
<reference evidence="7 8" key="1">
    <citation type="submission" date="2024-01" db="EMBL/GenBank/DDBJ databases">
        <title>Complete genome of Cladobotryum mycophilum ATHUM6906.</title>
        <authorList>
            <person name="Christinaki A.C."/>
            <person name="Myridakis A.I."/>
            <person name="Kouvelis V.N."/>
        </authorList>
    </citation>
    <scope>NUCLEOTIDE SEQUENCE [LARGE SCALE GENOMIC DNA]</scope>
    <source>
        <strain evidence="7 8">ATHUM6906</strain>
    </source>
</reference>
<dbReference type="EMBL" id="JAVFKD010000012">
    <property type="protein sequence ID" value="KAK5992335.1"/>
    <property type="molecule type" value="Genomic_DNA"/>
</dbReference>
<dbReference type="InterPro" id="IPR012941">
    <property type="entry name" value="Phe_hydrox_C_dim_dom"/>
</dbReference>
<evidence type="ECO:0000256" key="4">
    <source>
        <dbReference type="ARBA" id="ARBA00023002"/>
    </source>
</evidence>
<keyword evidence="3" id="KW-0274">FAD</keyword>
<accession>A0ABR0SJK2</accession>
<evidence type="ECO:0000259" key="6">
    <source>
        <dbReference type="Pfam" id="PF07976"/>
    </source>
</evidence>